<evidence type="ECO:0000313" key="18">
    <source>
        <dbReference type="EMBL" id="CAD7091214.1"/>
    </source>
</evidence>
<evidence type="ECO:0000256" key="1">
    <source>
        <dbReference type="ARBA" id="ARBA00004236"/>
    </source>
</evidence>
<comment type="catalytic activity">
    <reaction evidence="13">
        <text>1D-myo-inositol 1,2,4,5,6-pentakisphosphate + H2O = 1D-myo-inositol 1,2,5,6-tetrakisphosphate + phosphate</text>
        <dbReference type="Rhea" id="RHEA:77115"/>
        <dbReference type="ChEBI" id="CHEBI:15377"/>
        <dbReference type="ChEBI" id="CHEBI:43474"/>
        <dbReference type="ChEBI" id="CHEBI:57798"/>
        <dbReference type="ChEBI" id="CHEBI:195535"/>
        <dbReference type="EC" id="3.1.3.62"/>
    </reaction>
    <physiologicalReaction direction="left-to-right" evidence="13">
        <dbReference type="Rhea" id="RHEA:77116"/>
    </physiologicalReaction>
</comment>
<evidence type="ECO:0000256" key="7">
    <source>
        <dbReference type="ARBA" id="ARBA00022729"/>
    </source>
</evidence>
<evidence type="ECO:0000256" key="3">
    <source>
        <dbReference type="ARBA" id="ARBA00012976"/>
    </source>
</evidence>
<comment type="catalytic activity">
    <reaction evidence="12">
        <text>1D-myo-inositol 1,2,5,6-tetrakisphosphate + H2O = 1D-myo-inositol 1,2,6-trisphosphate + phosphate</text>
        <dbReference type="Rhea" id="RHEA:77119"/>
        <dbReference type="ChEBI" id="CHEBI:15377"/>
        <dbReference type="ChEBI" id="CHEBI:43474"/>
        <dbReference type="ChEBI" id="CHEBI:195535"/>
        <dbReference type="ChEBI" id="CHEBI:195537"/>
        <dbReference type="EC" id="3.1.3.62"/>
    </reaction>
    <physiologicalReaction direction="left-to-right" evidence="12">
        <dbReference type="Rhea" id="RHEA:77120"/>
    </physiologicalReaction>
</comment>
<dbReference type="Pfam" id="PF00328">
    <property type="entry name" value="His_Phos_2"/>
    <property type="match status" value="1"/>
</dbReference>
<feature type="signal peptide" evidence="17">
    <location>
        <begin position="1"/>
        <end position="16"/>
    </location>
</feature>
<dbReference type="Proteomes" id="UP000594454">
    <property type="component" value="Chromosome 5"/>
</dbReference>
<dbReference type="FunCoup" id="A0A7R8V2E5">
    <property type="interactions" value="438"/>
</dbReference>
<accession>A0A7R8V2E5</accession>
<keyword evidence="8" id="KW-0378">Hydrolase</keyword>
<proteinExistence type="inferred from homology"/>
<evidence type="ECO:0000256" key="13">
    <source>
        <dbReference type="ARBA" id="ARBA00043671"/>
    </source>
</evidence>
<keyword evidence="16" id="KW-1015">Disulfide bond</keyword>
<comment type="catalytic activity">
    <reaction evidence="15">
        <text>(2R)-2,3-bisphosphoglycerate + H2O = (2R)-2-phosphoglycerate + phosphate</text>
        <dbReference type="Rhea" id="RHEA:27381"/>
        <dbReference type="ChEBI" id="CHEBI:15377"/>
        <dbReference type="ChEBI" id="CHEBI:43474"/>
        <dbReference type="ChEBI" id="CHEBI:58248"/>
        <dbReference type="ChEBI" id="CHEBI:58289"/>
        <dbReference type="EC" id="3.1.3.80"/>
    </reaction>
    <physiologicalReaction direction="left-to-right" evidence="15">
        <dbReference type="Rhea" id="RHEA:27382"/>
    </physiologicalReaction>
</comment>
<evidence type="ECO:0000256" key="15">
    <source>
        <dbReference type="ARBA" id="ARBA00043832"/>
    </source>
</evidence>
<dbReference type="InterPro" id="IPR016274">
    <property type="entry name" value="Histidine_acid_Pase_euk"/>
</dbReference>
<dbReference type="InParanoid" id="A0A7R8V2E5"/>
<gene>
    <name evidence="18" type="ORF">HERILL_LOCUS13640</name>
</gene>
<dbReference type="EC" id="3.1.3.62" evidence="4"/>
<keyword evidence="10" id="KW-0325">Glycoprotein</keyword>
<evidence type="ECO:0000256" key="4">
    <source>
        <dbReference type="ARBA" id="ARBA00013040"/>
    </source>
</evidence>
<dbReference type="SUPFAM" id="SSF53254">
    <property type="entry name" value="Phosphoglycerate mutase-like"/>
    <property type="match status" value="1"/>
</dbReference>
<evidence type="ECO:0000256" key="5">
    <source>
        <dbReference type="ARBA" id="ARBA00018097"/>
    </source>
</evidence>
<organism evidence="18 19">
    <name type="scientific">Hermetia illucens</name>
    <name type="common">Black soldier fly</name>
    <dbReference type="NCBI Taxonomy" id="343691"/>
    <lineage>
        <taxon>Eukaryota</taxon>
        <taxon>Metazoa</taxon>
        <taxon>Ecdysozoa</taxon>
        <taxon>Arthropoda</taxon>
        <taxon>Hexapoda</taxon>
        <taxon>Insecta</taxon>
        <taxon>Pterygota</taxon>
        <taxon>Neoptera</taxon>
        <taxon>Endopterygota</taxon>
        <taxon>Diptera</taxon>
        <taxon>Brachycera</taxon>
        <taxon>Stratiomyomorpha</taxon>
        <taxon>Stratiomyidae</taxon>
        <taxon>Hermetiinae</taxon>
        <taxon>Hermetia</taxon>
    </lineage>
</organism>
<dbReference type="AlphaFoldDB" id="A0A7R8V2E5"/>
<dbReference type="InterPro" id="IPR029033">
    <property type="entry name" value="His_PPase_superfam"/>
</dbReference>
<dbReference type="EMBL" id="LR899013">
    <property type="protein sequence ID" value="CAD7091214.1"/>
    <property type="molecule type" value="Genomic_DNA"/>
</dbReference>
<evidence type="ECO:0000256" key="12">
    <source>
        <dbReference type="ARBA" id="ARBA00043668"/>
    </source>
</evidence>
<dbReference type="PANTHER" id="PTHR20963:SF51">
    <property type="entry name" value="MULTIPLE INOSITOL POLYPHOSPHATE PHOSPHATASE 1"/>
    <property type="match status" value="1"/>
</dbReference>
<keyword evidence="19" id="KW-1185">Reference proteome</keyword>
<evidence type="ECO:0000256" key="11">
    <source>
        <dbReference type="ARBA" id="ARBA00031642"/>
    </source>
</evidence>
<evidence type="ECO:0000256" key="6">
    <source>
        <dbReference type="ARBA" id="ARBA00022475"/>
    </source>
</evidence>
<evidence type="ECO:0000256" key="17">
    <source>
        <dbReference type="SAM" id="SignalP"/>
    </source>
</evidence>
<evidence type="ECO:0000256" key="10">
    <source>
        <dbReference type="ARBA" id="ARBA00023180"/>
    </source>
</evidence>
<keyword evidence="9" id="KW-0472">Membrane</keyword>
<feature type="chain" id="PRO_5031042783" description="Multiple inositol polyphosphate phosphatase 1" evidence="17">
    <location>
        <begin position="17"/>
        <end position="433"/>
    </location>
</feature>
<dbReference type="FunFam" id="3.40.50.1240:FF:000014">
    <property type="entry name" value="Multiple inositol polyphosphate phosphatase 1"/>
    <property type="match status" value="1"/>
</dbReference>
<dbReference type="PANTHER" id="PTHR20963">
    <property type="entry name" value="MULTIPLE INOSITOL POLYPHOSPHATE PHOSPHATASE-RELATED"/>
    <property type="match status" value="1"/>
</dbReference>
<comment type="catalytic activity">
    <reaction evidence="14">
        <text>1D-myo-inositol hexakisphosphate + H2O = 1D-myo-inositol 1,2,4,5,6-pentakisphosphate + phosphate</text>
        <dbReference type="Rhea" id="RHEA:16989"/>
        <dbReference type="ChEBI" id="CHEBI:15377"/>
        <dbReference type="ChEBI" id="CHEBI:43474"/>
        <dbReference type="ChEBI" id="CHEBI:57798"/>
        <dbReference type="ChEBI" id="CHEBI:58130"/>
        <dbReference type="EC" id="3.1.3.62"/>
    </reaction>
    <physiologicalReaction direction="left-to-right" evidence="14">
        <dbReference type="Rhea" id="RHEA:16990"/>
    </physiologicalReaction>
</comment>
<dbReference type="GO" id="GO:0005886">
    <property type="term" value="C:plasma membrane"/>
    <property type="evidence" value="ECO:0007669"/>
    <property type="project" value="UniProtKB-SubCell"/>
</dbReference>
<keyword evidence="7 17" id="KW-0732">Signal</keyword>
<dbReference type="GO" id="GO:0052745">
    <property type="term" value="F:inositol phosphate phosphatase activity"/>
    <property type="evidence" value="ECO:0007669"/>
    <property type="project" value="TreeGrafter"/>
</dbReference>
<sequence length="433" mass="50132">MHIYLLLLSTLLTAAASSGSTEKIGPSREDIESHLSSKTPYRVIANRNDKEVKYPGCTPIRIWSVIRHGTRNPSRKFIECAQTHLHRLRDKIVNSTKSHLSEQQKVALQKWTLTISPDEEKILLVEGEDELLELAERMQNRFPDLLVENYDPLHYKFKYTATQRTLKSAESFATGLFGRQHIRQITYPPALHKDPILRFYKLCNRWKSEVDKNPDSLVEVKKFEQSSEMKKALKQIMKKTGLSGLTPTDAHQMYMACAFETAWSKNQMSPWCAVFDKHSIRTMEYYKELEHYYIDGYGHELTTKIACPAVVDMLDHISPTSVHTNATFYFTHSGTILKLLAHLQLYKDDFVLTHNDFNRNRKWRISKIDAFASNIAFVTFDCGSEAKVLVLHQERVVHLPGCPPDQHLCSYEQIRHILKDSVERCEFNEICKL</sequence>
<dbReference type="EC" id="3.1.3.80" evidence="3"/>
<feature type="disulfide bond" evidence="16">
    <location>
        <begin position="57"/>
        <end position="382"/>
    </location>
</feature>
<comment type="similarity">
    <text evidence="2">Belongs to the histidine acid phosphatase family. MINPP1 subfamily.</text>
</comment>
<reference evidence="18 19" key="1">
    <citation type="submission" date="2020-11" db="EMBL/GenBank/DDBJ databases">
        <authorList>
            <person name="Wallbank WR R."/>
            <person name="Pardo Diaz C."/>
            <person name="Kozak K."/>
            <person name="Martin S."/>
            <person name="Jiggins C."/>
            <person name="Moest M."/>
            <person name="Warren A I."/>
            <person name="Generalovic N T."/>
            <person name="Byers J.R.P. K."/>
            <person name="Montejo-Kovacevich G."/>
            <person name="Yen C E."/>
        </authorList>
    </citation>
    <scope>NUCLEOTIDE SEQUENCE [LARGE SCALE GENOMIC DNA]</scope>
</reference>
<protein>
    <recommendedName>
        <fullName evidence="5">Multiple inositol polyphosphate phosphatase 1</fullName>
        <ecNumber evidence="4">3.1.3.62</ecNumber>
        <ecNumber evidence="3">3.1.3.80</ecNumber>
    </recommendedName>
    <alternativeName>
        <fullName evidence="11">2,3-bisphosphoglycerate 3-phosphatase</fullName>
    </alternativeName>
</protein>
<dbReference type="Gene3D" id="3.40.50.1240">
    <property type="entry name" value="Phosphoglycerate mutase-like"/>
    <property type="match status" value="1"/>
</dbReference>
<dbReference type="OMA" id="RGRSDWC"/>
<dbReference type="GO" id="GO:0003993">
    <property type="term" value="F:acid phosphatase activity"/>
    <property type="evidence" value="ECO:0007669"/>
    <property type="project" value="TreeGrafter"/>
</dbReference>
<evidence type="ECO:0000256" key="9">
    <source>
        <dbReference type="ARBA" id="ARBA00023136"/>
    </source>
</evidence>
<feature type="disulfide bond" evidence="16">
    <location>
        <begin position="257"/>
        <end position="272"/>
    </location>
</feature>
<evidence type="ECO:0000256" key="14">
    <source>
        <dbReference type="ARBA" id="ARBA00043691"/>
    </source>
</evidence>
<evidence type="ECO:0000313" key="19">
    <source>
        <dbReference type="Proteomes" id="UP000594454"/>
    </source>
</evidence>
<feature type="disulfide bond" evidence="16">
    <location>
        <begin position="402"/>
        <end position="409"/>
    </location>
</feature>
<comment type="subcellular location">
    <subcellularLocation>
        <location evidence="1">Cell membrane</location>
    </subcellularLocation>
</comment>
<keyword evidence="6" id="KW-1003">Cell membrane</keyword>
<dbReference type="CDD" id="cd07061">
    <property type="entry name" value="HP_HAP_like"/>
    <property type="match status" value="1"/>
</dbReference>
<dbReference type="GO" id="GO:0034417">
    <property type="term" value="F:bisphosphoglycerate 3-phosphatase activity"/>
    <property type="evidence" value="ECO:0007669"/>
    <property type="project" value="UniProtKB-EC"/>
</dbReference>
<dbReference type="OrthoDB" id="6509975at2759"/>
<evidence type="ECO:0000256" key="2">
    <source>
        <dbReference type="ARBA" id="ARBA00008422"/>
    </source>
</evidence>
<evidence type="ECO:0000256" key="8">
    <source>
        <dbReference type="ARBA" id="ARBA00022801"/>
    </source>
</evidence>
<evidence type="ECO:0000256" key="16">
    <source>
        <dbReference type="PIRSR" id="PIRSR000894-2"/>
    </source>
</evidence>
<name>A0A7R8V2E5_HERIL</name>
<dbReference type="PIRSF" id="PIRSF000894">
    <property type="entry name" value="Acid_phosphatase"/>
    <property type="match status" value="1"/>
</dbReference>
<dbReference type="InterPro" id="IPR000560">
    <property type="entry name" value="His_Pase_clade-2"/>
</dbReference>